<evidence type="ECO:0000256" key="1">
    <source>
        <dbReference type="SAM" id="MobiDB-lite"/>
    </source>
</evidence>
<gene>
    <name evidence="2" type="primary">WDR55_1</name>
    <name evidence="2" type="ORF">Ciccas_006264</name>
</gene>
<dbReference type="EMBL" id="JBJKFK010000825">
    <property type="protein sequence ID" value="KAL3315108.1"/>
    <property type="molecule type" value="Genomic_DNA"/>
</dbReference>
<feature type="region of interest" description="Disordered" evidence="1">
    <location>
        <begin position="247"/>
        <end position="309"/>
    </location>
</feature>
<keyword evidence="3" id="KW-1185">Reference proteome</keyword>
<dbReference type="AlphaFoldDB" id="A0ABD2Q6M1"/>
<feature type="compositionally biased region" description="Basic residues" evidence="1">
    <location>
        <begin position="262"/>
        <end position="272"/>
    </location>
</feature>
<protein>
    <submittedName>
        <fullName evidence="2">WD domain repeat-containing protein 55</fullName>
    </submittedName>
</protein>
<dbReference type="Gene3D" id="2.130.10.10">
    <property type="entry name" value="YVTN repeat-like/Quinoprotein amine dehydrogenase"/>
    <property type="match status" value="1"/>
</dbReference>
<feature type="non-terminal residue" evidence="2">
    <location>
        <position position="1"/>
    </location>
</feature>
<accession>A0ABD2Q6M1</accession>
<comment type="caution">
    <text evidence="2">The sequence shown here is derived from an EMBL/GenBank/DDBJ whole genome shotgun (WGS) entry which is preliminary data.</text>
</comment>
<organism evidence="2 3">
    <name type="scientific">Cichlidogyrus casuarinus</name>
    <dbReference type="NCBI Taxonomy" id="1844966"/>
    <lineage>
        <taxon>Eukaryota</taxon>
        <taxon>Metazoa</taxon>
        <taxon>Spiralia</taxon>
        <taxon>Lophotrochozoa</taxon>
        <taxon>Platyhelminthes</taxon>
        <taxon>Monogenea</taxon>
        <taxon>Monopisthocotylea</taxon>
        <taxon>Dactylogyridea</taxon>
        <taxon>Ancyrocephalidae</taxon>
        <taxon>Cichlidogyrus</taxon>
    </lineage>
</organism>
<evidence type="ECO:0000313" key="3">
    <source>
        <dbReference type="Proteomes" id="UP001626550"/>
    </source>
</evidence>
<sequence>FWDGRQATCAFEITPEADEEGNVPDLDNELFTINELAIGNDRHGYLLAARDDGALVTYNIRRRRHEMTSDTVAYSARCLELVKSGSKVLLGTDEGVVNVFNWNEFGNICDRFPVRLARAEKASKTAQGLDRPSVESIVKINEDIVAVATDDGLLFVSRVYDSTLCCCSAVSILPNRILEALGQHYCEEVTNGDCKAPSTGILASGGGDCMTLAASPDGQILASGLPHLAKIRFFPTQHLPALLEQEEEQLNMPRRQRELPMKKKTSQAKRQRIITDVKDQQLRQDFLSGLYGSQQEADHDSDSSSTDDE</sequence>
<dbReference type="InterPro" id="IPR015943">
    <property type="entry name" value="WD40/YVTN_repeat-like_dom_sf"/>
</dbReference>
<name>A0ABD2Q6M1_9PLAT</name>
<feature type="compositionally biased region" description="Basic and acidic residues" evidence="1">
    <location>
        <begin position="273"/>
        <end position="282"/>
    </location>
</feature>
<reference evidence="2 3" key="1">
    <citation type="submission" date="2024-11" db="EMBL/GenBank/DDBJ databases">
        <title>Adaptive evolution of stress response genes in parasites aligns with host niche diversity.</title>
        <authorList>
            <person name="Hahn C."/>
            <person name="Resl P."/>
        </authorList>
    </citation>
    <scope>NUCLEOTIDE SEQUENCE [LARGE SCALE GENOMIC DNA]</scope>
    <source>
        <strain evidence="2">EGGRZ-B1_66</strain>
        <tissue evidence="2">Body</tissue>
    </source>
</reference>
<dbReference type="Proteomes" id="UP001626550">
    <property type="component" value="Unassembled WGS sequence"/>
</dbReference>
<dbReference type="InterPro" id="IPR036322">
    <property type="entry name" value="WD40_repeat_dom_sf"/>
</dbReference>
<proteinExistence type="predicted"/>
<dbReference type="SUPFAM" id="SSF50978">
    <property type="entry name" value="WD40 repeat-like"/>
    <property type="match status" value="1"/>
</dbReference>
<evidence type="ECO:0000313" key="2">
    <source>
        <dbReference type="EMBL" id="KAL3315108.1"/>
    </source>
</evidence>